<evidence type="ECO:0000313" key="2">
    <source>
        <dbReference type="EMBL" id="RGP36639.1"/>
    </source>
</evidence>
<name>A0A411Z0N6_9RHOB</name>
<accession>A0A411Z0N6</accession>
<feature type="domain" description="PRC-barrel" evidence="1">
    <location>
        <begin position="21"/>
        <end position="96"/>
    </location>
</feature>
<evidence type="ECO:0000313" key="3">
    <source>
        <dbReference type="Proteomes" id="UP000284547"/>
    </source>
</evidence>
<sequence length="127" mass="14093">MQTQTYADTTSTRAAGNSLISGKTIQGTRVYSPAGDELGHIDDVMIDTSSGKAVYGVLEFGGFLGIGSDHHAIPFGKLNYDTAREGYVTDLTKEQLENAPKQDASWRENRDWQQRSHEYYGVAPYWL</sequence>
<dbReference type="PANTHER" id="PTHR36505:SF1">
    <property type="entry name" value="BLR1072 PROTEIN"/>
    <property type="match status" value="1"/>
</dbReference>
<keyword evidence="3" id="KW-1185">Reference proteome</keyword>
<reference evidence="2 3" key="1">
    <citation type="submission" date="2018-08" db="EMBL/GenBank/DDBJ databases">
        <title>Flavobacterium tibetense sp. nov., isolated from a wetland YonghuCo on Tibetan Plateau.</title>
        <authorList>
            <person name="Phurbu D."/>
            <person name="Lu H."/>
            <person name="Xing P."/>
        </authorList>
    </citation>
    <scope>NUCLEOTIDE SEQUENCE [LARGE SCALE GENOMIC DNA]</scope>
    <source>
        <strain evidence="2 3">DJC</strain>
    </source>
</reference>
<proteinExistence type="predicted"/>
<dbReference type="Proteomes" id="UP000284547">
    <property type="component" value="Unassembled WGS sequence"/>
</dbReference>
<dbReference type="OrthoDB" id="7274881at2"/>
<dbReference type="AlphaFoldDB" id="A0A411Z0N6"/>
<comment type="caution">
    <text evidence="2">The sequence shown here is derived from an EMBL/GenBank/DDBJ whole genome shotgun (WGS) entry which is preliminary data.</text>
</comment>
<protein>
    <submittedName>
        <fullName evidence="2">PRC-barrel domain containing protein</fullName>
    </submittedName>
</protein>
<dbReference type="Pfam" id="PF05239">
    <property type="entry name" value="PRC"/>
    <property type="match status" value="1"/>
</dbReference>
<evidence type="ECO:0000259" key="1">
    <source>
        <dbReference type="Pfam" id="PF05239"/>
    </source>
</evidence>
<dbReference type="RefSeq" id="WP_118152999.1">
    <property type="nucleotide sequence ID" value="NZ_QWEY01000007.1"/>
</dbReference>
<organism evidence="2 3">
    <name type="scientific">Pseudotabrizicola alkalilacus</name>
    <dbReference type="NCBI Taxonomy" id="2305252"/>
    <lineage>
        <taxon>Bacteria</taxon>
        <taxon>Pseudomonadati</taxon>
        <taxon>Pseudomonadota</taxon>
        <taxon>Alphaproteobacteria</taxon>
        <taxon>Rhodobacterales</taxon>
        <taxon>Paracoccaceae</taxon>
        <taxon>Pseudotabrizicola</taxon>
    </lineage>
</organism>
<gene>
    <name evidence="2" type="ORF">D1012_13300</name>
</gene>
<dbReference type="PANTHER" id="PTHR36505">
    <property type="entry name" value="BLR1072 PROTEIN"/>
    <property type="match status" value="1"/>
</dbReference>
<dbReference type="InterPro" id="IPR027275">
    <property type="entry name" value="PRC-brl_dom"/>
</dbReference>
<dbReference type="SUPFAM" id="SSF50346">
    <property type="entry name" value="PRC-barrel domain"/>
    <property type="match status" value="1"/>
</dbReference>
<dbReference type="Gene3D" id="2.30.30.240">
    <property type="entry name" value="PRC-barrel domain"/>
    <property type="match status" value="1"/>
</dbReference>
<dbReference type="InterPro" id="IPR011033">
    <property type="entry name" value="PRC_barrel-like_sf"/>
</dbReference>
<dbReference type="EMBL" id="QWEY01000007">
    <property type="protein sequence ID" value="RGP36639.1"/>
    <property type="molecule type" value="Genomic_DNA"/>
</dbReference>